<accession>A0ABR9XUA3</accession>
<keyword evidence="5 13" id="KW-0597">Phosphoprotein</keyword>
<feature type="transmembrane region" description="Helical" evidence="14">
    <location>
        <begin position="132"/>
        <end position="150"/>
    </location>
</feature>
<dbReference type="CDD" id="cd17546">
    <property type="entry name" value="REC_hyHK_CKI1_RcsC-like"/>
    <property type="match status" value="2"/>
</dbReference>
<feature type="modified residue" description="4-aspartylphosphate" evidence="13">
    <location>
        <position position="491"/>
    </location>
</feature>
<evidence type="ECO:0000256" key="1">
    <source>
        <dbReference type="ARBA" id="ARBA00000085"/>
    </source>
</evidence>
<dbReference type="EMBL" id="JADGII010000017">
    <property type="protein sequence ID" value="MBF0637331.1"/>
    <property type="molecule type" value="Genomic_DNA"/>
</dbReference>
<evidence type="ECO:0000256" key="6">
    <source>
        <dbReference type="ARBA" id="ARBA00022692"/>
    </source>
</evidence>
<feature type="transmembrane region" description="Helical" evidence="14">
    <location>
        <begin position="109"/>
        <end position="127"/>
    </location>
</feature>
<organism evidence="18 19">
    <name type="scientific">Prosthecochloris ethylica</name>
    <dbReference type="NCBI Taxonomy" id="2743976"/>
    <lineage>
        <taxon>Bacteria</taxon>
        <taxon>Pseudomonadati</taxon>
        <taxon>Chlorobiota</taxon>
        <taxon>Chlorobiia</taxon>
        <taxon>Chlorobiales</taxon>
        <taxon>Chlorobiaceae</taxon>
        <taxon>Prosthecochloris</taxon>
    </lineage>
</organism>
<feature type="transmembrane region" description="Helical" evidence="14">
    <location>
        <begin position="81"/>
        <end position="103"/>
    </location>
</feature>
<feature type="modified residue" description="Phosphohistidine" evidence="12">
    <location>
        <position position="793"/>
    </location>
</feature>
<feature type="domain" description="Response regulatory" evidence="16">
    <location>
        <begin position="586"/>
        <end position="708"/>
    </location>
</feature>
<dbReference type="SMART" id="SM00448">
    <property type="entry name" value="REC"/>
    <property type="match status" value="2"/>
</dbReference>
<dbReference type="Gene3D" id="3.40.50.2300">
    <property type="match status" value="2"/>
</dbReference>
<dbReference type="InterPro" id="IPR036890">
    <property type="entry name" value="HATPase_C_sf"/>
</dbReference>
<dbReference type="PROSITE" id="PS50894">
    <property type="entry name" value="HPT"/>
    <property type="match status" value="1"/>
</dbReference>
<keyword evidence="10" id="KW-0902">Two-component regulatory system</keyword>
<dbReference type="SUPFAM" id="SSF47226">
    <property type="entry name" value="Histidine-containing phosphotransfer domain, HPT domain"/>
    <property type="match status" value="1"/>
</dbReference>
<dbReference type="PRINTS" id="PR00344">
    <property type="entry name" value="BCTRLSENSOR"/>
</dbReference>
<evidence type="ECO:0000256" key="5">
    <source>
        <dbReference type="ARBA" id="ARBA00022553"/>
    </source>
</evidence>
<feature type="domain" description="HPt" evidence="17">
    <location>
        <begin position="754"/>
        <end position="847"/>
    </location>
</feature>
<feature type="domain" description="Response regulatory" evidence="16">
    <location>
        <begin position="442"/>
        <end position="566"/>
    </location>
</feature>
<feature type="domain" description="Histidine kinase" evidence="15">
    <location>
        <begin position="198"/>
        <end position="426"/>
    </location>
</feature>
<keyword evidence="8" id="KW-0067">ATP-binding</keyword>
<evidence type="ECO:0000259" key="16">
    <source>
        <dbReference type="PROSITE" id="PS50110"/>
    </source>
</evidence>
<feature type="transmembrane region" description="Helical" evidence="14">
    <location>
        <begin position="156"/>
        <end position="177"/>
    </location>
</feature>
<dbReference type="SMART" id="SM00073">
    <property type="entry name" value="HPT"/>
    <property type="match status" value="1"/>
</dbReference>
<dbReference type="Pfam" id="PF01627">
    <property type="entry name" value="Hpt"/>
    <property type="match status" value="1"/>
</dbReference>
<dbReference type="CDD" id="cd00082">
    <property type="entry name" value="HisKA"/>
    <property type="match status" value="1"/>
</dbReference>
<evidence type="ECO:0000256" key="3">
    <source>
        <dbReference type="ARBA" id="ARBA00012438"/>
    </source>
</evidence>
<dbReference type="Pfam" id="PF02518">
    <property type="entry name" value="HATPase_c"/>
    <property type="match status" value="1"/>
</dbReference>
<reference evidence="18 19" key="1">
    <citation type="journal article" date="2020" name="Microorganisms">
        <title>Simultaneous Genome Sequencing of Prosthecochloris ethylica and Desulfuromonas acetoxidans within a Syntrophic Mixture Reveals Unique Pili and Protein Interactions.</title>
        <authorList>
            <person name="Kyndt J.A."/>
            <person name="Van Beeumen J.J."/>
            <person name="Meyer T.E."/>
        </authorList>
    </citation>
    <scope>NUCLEOTIDE SEQUENCE [LARGE SCALE GENOMIC DNA]</scope>
    <source>
        <strain evidence="18 19">N3</strain>
    </source>
</reference>
<dbReference type="PROSITE" id="PS50110">
    <property type="entry name" value="RESPONSE_REGULATORY"/>
    <property type="match status" value="2"/>
</dbReference>
<name>A0ABR9XUA3_9CHLB</name>
<keyword evidence="6 14" id="KW-0812">Transmembrane</keyword>
<evidence type="ECO:0000313" key="18">
    <source>
        <dbReference type="EMBL" id="MBF0637331.1"/>
    </source>
</evidence>
<evidence type="ECO:0000256" key="10">
    <source>
        <dbReference type="ARBA" id="ARBA00023012"/>
    </source>
</evidence>
<dbReference type="PANTHER" id="PTHR45339:SF1">
    <property type="entry name" value="HYBRID SIGNAL TRANSDUCTION HISTIDINE KINASE J"/>
    <property type="match status" value="1"/>
</dbReference>
<dbReference type="SUPFAM" id="SSF55874">
    <property type="entry name" value="ATPase domain of HSP90 chaperone/DNA topoisomerase II/histidine kinase"/>
    <property type="match status" value="1"/>
</dbReference>
<dbReference type="SUPFAM" id="SSF47384">
    <property type="entry name" value="Homodimeric domain of signal transducing histidine kinase"/>
    <property type="match status" value="1"/>
</dbReference>
<keyword evidence="11 14" id="KW-0472">Membrane</keyword>
<dbReference type="InterPro" id="IPR036097">
    <property type="entry name" value="HisK_dim/P_sf"/>
</dbReference>
<protein>
    <recommendedName>
        <fullName evidence="3">histidine kinase</fullName>
        <ecNumber evidence="3">2.7.13.3</ecNumber>
    </recommendedName>
</protein>
<dbReference type="EC" id="2.7.13.3" evidence="3"/>
<evidence type="ECO:0000256" key="9">
    <source>
        <dbReference type="ARBA" id="ARBA00022989"/>
    </source>
</evidence>
<evidence type="ECO:0000256" key="14">
    <source>
        <dbReference type="SAM" id="Phobius"/>
    </source>
</evidence>
<dbReference type="CDD" id="cd00088">
    <property type="entry name" value="HPT"/>
    <property type="match status" value="1"/>
</dbReference>
<dbReference type="InterPro" id="IPR036641">
    <property type="entry name" value="HPT_dom_sf"/>
</dbReference>
<dbReference type="InterPro" id="IPR005467">
    <property type="entry name" value="His_kinase_dom"/>
</dbReference>
<evidence type="ECO:0000256" key="11">
    <source>
        <dbReference type="ARBA" id="ARBA00023136"/>
    </source>
</evidence>
<dbReference type="PANTHER" id="PTHR45339">
    <property type="entry name" value="HYBRID SIGNAL TRANSDUCTION HISTIDINE KINASE J"/>
    <property type="match status" value="1"/>
</dbReference>
<dbReference type="SMART" id="SM00387">
    <property type="entry name" value="HATPase_c"/>
    <property type="match status" value="1"/>
</dbReference>
<dbReference type="SUPFAM" id="SSF52172">
    <property type="entry name" value="CheY-like"/>
    <property type="match status" value="2"/>
</dbReference>
<evidence type="ECO:0000313" key="19">
    <source>
        <dbReference type="Proteomes" id="UP000619838"/>
    </source>
</evidence>
<dbReference type="RefSeq" id="WP_175187543.1">
    <property type="nucleotide sequence ID" value="NZ_JABVZQ010000011.1"/>
</dbReference>
<proteinExistence type="predicted"/>
<keyword evidence="4" id="KW-1003">Cell membrane</keyword>
<dbReference type="Gene3D" id="3.30.565.10">
    <property type="entry name" value="Histidine kinase-like ATPase, C-terminal domain"/>
    <property type="match status" value="1"/>
</dbReference>
<dbReference type="Proteomes" id="UP000619838">
    <property type="component" value="Unassembled WGS sequence"/>
</dbReference>
<evidence type="ECO:0000256" key="2">
    <source>
        <dbReference type="ARBA" id="ARBA00004651"/>
    </source>
</evidence>
<dbReference type="PROSITE" id="PS50109">
    <property type="entry name" value="HIS_KIN"/>
    <property type="match status" value="1"/>
</dbReference>
<dbReference type="InterPro" id="IPR003661">
    <property type="entry name" value="HisK_dim/P_dom"/>
</dbReference>
<dbReference type="InterPro" id="IPR003594">
    <property type="entry name" value="HATPase_dom"/>
</dbReference>
<feature type="modified residue" description="4-aspartylphosphate" evidence="13">
    <location>
        <position position="635"/>
    </location>
</feature>
<dbReference type="InterPro" id="IPR004358">
    <property type="entry name" value="Sig_transdc_His_kin-like_C"/>
</dbReference>
<feature type="transmembrane region" description="Helical" evidence="14">
    <location>
        <begin position="26"/>
        <end position="49"/>
    </location>
</feature>
<dbReference type="InterPro" id="IPR011006">
    <property type="entry name" value="CheY-like_superfamily"/>
</dbReference>
<dbReference type="Gene3D" id="1.10.287.130">
    <property type="match status" value="1"/>
</dbReference>
<dbReference type="Gene3D" id="1.20.120.160">
    <property type="entry name" value="HPT domain"/>
    <property type="match status" value="1"/>
</dbReference>
<gene>
    <name evidence="18" type="ORF">INT08_09125</name>
</gene>
<comment type="catalytic activity">
    <reaction evidence="1">
        <text>ATP + protein L-histidine = ADP + protein N-phospho-L-histidine.</text>
        <dbReference type="EC" id="2.7.13.3"/>
    </reaction>
</comment>
<comment type="caution">
    <text evidence="18">The sequence shown here is derived from an EMBL/GenBank/DDBJ whole genome shotgun (WGS) entry which is preliminary data.</text>
</comment>
<evidence type="ECO:0000256" key="4">
    <source>
        <dbReference type="ARBA" id="ARBA00022475"/>
    </source>
</evidence>
<keyword evidence="19" id="KW-1185">Reference proteome</keyword>
<sequence length="851" mass="96425">MLNTPTKQHYVSRKSREILEHAQPNLVLIGLLCVIGYPLYYIMWAYIYPQPYESLWVRLSIGTLGVPWIVYDYLPSKIKRYFPYYFLLTAFIMMPFFFNFMMLKNEWSMVWAMSTMAALFLLIILIYDWIMITLMTIFGFLLAYLGVYLIDGSVKFTYFQFEYIPVFLFALVGGMICNHNRQMATETKLSLLKSLSGSIAHEMRNPLGSITNAMGSLQTLLPQKPEPAQQQREYSLSRSGLISLHNVIEENSETILRANKIIDSILANMQGKALDISSFRKLSARESIQNAVNSYSYKAPAERGVISVNLKDDFPFVGDKDLFVYVIFNLLKNALYYIKPDGFRIEISTETTPQENLIRVFDTGPGINPRKLEKIFDSFYTTGKKGGIGLGLAFCRRVIESFGGSISCQSREHEWTEFIISLPTYSSQKTQRLKQQILSRKHVLVVDDSNANRLQAKHLLAAHRCRISEAENGQEAIALISAEHFDLILMDMEMPILSGDEASRQIKSGKNIAKDYETHNSDVPIIALTSLSKEEALPRVQRAGMDGLISKPLTPEKLYTVLEDHIFSEKDQTNYTTGSPVLENPTILLVDDNLTSRKFMNIILERMGARVVQAENGLEALKTLDSREIHLVFMDMEMPVMDGVEATRQIRSGKTFKEFKNYRTIPIIALTGNTDREHIDRILESGMNAHLGKPVSRNELNAVFSKWLSGFIRQASPAPPKPLKQASMQDILKDVRNEATINQETVAVLRDTGGDELLTQLIEIYLDDTRKIIDNMVTASAQNDHQAINQLSHTLKGSSGSVGAQKMHVLATHLNRIAKNEAPADYRDWIHALQDIFEATIKEFSALRTSP</sequence>
<dbReference type="InterPro" id="IPR008207">
    <property type="entry name" value="Sig_transdc_His_kin_Hpt_dom"/>
</dbReference>
<evidence type="ECO:0000256" key="13">
    <source>
        <dbReference type="PROSITE-ProRule" id="PRU00169"/>
    </source>
</evidence>
<evidence type="ECO:0000256" key="12">
    <source>
        <dbReference type="PROSITE-ProRule" id="PRU00110"/>
    </source>
</evidence>
<dbReference type="InterPro" id="IPR001789">
    <property type="entry name" value="Sig_transdc_resp-reg_receiver"/>
</dbReference>
<evidence type="ECO:0000256" key="7">
    <source>
        <dbReference type="ARBA" id="ARBA00022741"/>
    </source>
</evidence>
<evidence type="ECO:0000259" key="15">
    <source>
        <dbReference type="PROSITE" id="PS50109"/>
    </source>
</evidence>
<evidence type="ECO:0000256" key="8">
    <source>
        <dbReference type="ARBA" id="ARBA00022840"/>
    </source>
</evidence>
<dbReference type="Pfam" id="PF00072">
    <property type="entry name" value="Response_reg"/>
    <property type="match status" value="2"/>
</dbReference>
<keyword evidence="9 14" id="KW-1133">Transmembrane helix</keyword>
<evidence type="ECO:0000259" key="17">
    <source>
        <dbReference type="PROSITE" id="PS50894"/>
    </source>
</evidence>
<keyword evidence="7" id="KW-0547">Nucleotide-binding</keyword>
<comment type="subcellular location">
    <subcellularLocation>
        <location evidence="2">Cell membrane</location>
        <topology evidence="2">Multi-pass membrane protein</topology>
    </subcellularLocation>
</comment>